<gene>
    <name evidence="3" type="ORF">F7731_10330</name>
</gene>
<dbReference type="NCBIfam" id="NF037970">
    <property type="entry name" value="vanZ_1"/>
    <property type="match status" value="1"/>
</dbReference>
<dbReference type="RefSeq" id="WP_246197187.1">
    <property type="nucleotide sequence ID" value="NZ_WBOS01000003.1"/>
</dbReference>
<evidence type="ECO:0000259" key="2">
    <source>
        <dbReference type="Pfam" id="PF04892"/>
    </source>
</evidence>
<keyword evidence="4" id="KW-1185">Reference proteome</keyword>
<feature type="transmembrane region" description="Helical" evidence="1">
    <location>
        <begin position="103"/>
        <end position="119"/>
    </location>
</feature>
<evidence type="ECO:0000313" key="4">
    <source>
        <dbReference type="Proteomes" id="UP000481030"/>
    </source>
</evidence>
<keyword evidence="1" id="KW-0812">Transmembrane</keyword>
<comment type="caution">
    <text evidence="3">The sequence shown here is derived from an EMBL/GenBank/DDBJ whole genome shotgun (WGS) entry which is preliminary data.</text>
</comment>
<reference evidence="3 4" key="1">
    <citation type="journal article" date="2016" name="Antonie Van Leeuwenhoek">
        <title>Bacillus depressus sp. nov., isolated from soil of a sunflower field.</title>
        <authorList>
            <person name="Wei X."/>
            <person name="Xin D."/>
            <person name="Xin Y."/>
            <person name="Zhang H."/>
            <person name="Wang T."/>
            <person name="Zhang J."/>
        </authorList>
    </citation>
    <scope>NUCLEOTIDE SEQUENCE [LARGE SCALE GENOMIC DNA]</scope>
    <source>
        <strain evidence="3 4">BZ1</strain>
    </source>
</reference>
<dbReference type="InterPro" id="IPR016747">
    <property type="entry name" value="Phosphotransbutyrylase"/>
</dbReference>
<name>A0A6L3V8J1_9BACI</name>
<proteinExistence type="predicted"/>
<organism evidence="3 4">
    <name type="scientific">Cytobacillus depressus</name>
    <dbReference type="NCBI Taxonomy" id="1602942"/>
    <lineage>
        <taxon>Bacteria</taxon>
        <taxon>Bacillati</taxon>
        <taxon>Bacillota</taxon>
        <taxon>Bacilli</taxon>
        <taxon>Bacillales</taxon>
        <taxon>Bacillaceae</taxon>
        <taxon>Cytobacillus</taxon>
    </lineage>
</organism>
<sequence length="159" mass="18076">MLKSFLRIWFPMLAVGGLIFYFSSQPYSNQSLIPLLEKYIEKDRVNAFLADISFRYSGKEISIGTLGTYHLIEFFIRKGAHFIVFCLLGFFTLRAFSKIMKGRSAIIITLILVGIYASFDEYHQSLTGGRTPLVEDVMLDSLGGMFGIIIGTILYYIKK</sequence>
<evidence type="ECO:0000256" key="1">
    <source>
        <dbReference type="SAM" id="Phobius"/>
    </source>
</evidence>
<dbReference type="Pfam" id="PF04892">
    <property type="entry name" value="VanZ"/>
    <property type="match status" value="1"/>
</dbReference>
<dbReference type="AlphaFoldDB" id="A0A6L3V8J1"/>
<dbReference type="Proteomes" id="UP000481030">
    <property type="component" value="Unassembled WGS sequence"/>
</dbReference>
<keyword evidence="1" id="KW-0472">Membrane</keyword>
<dbReference type="EMBL" id="WBOS01000003">
    <property type="protein sequence ID" value="KAB2336741.1"/>
    <property type="molecule type" value="Genomic_DNA"/>
</dbReference>
<feature type="transmembrane region" description="Helical" evidence="1">
    <location>
        <begin position="139"/>
        <end position="157"/>
    </location>
</feature>
<protein>
    <submittedName>
        <fullName evidence="3">VanZ family protein</fullName>
    </submittedName>
</protein>
<feature type="transmembrane region" description="Helical" evidence="1">
    <location>
        <begin position="79"/>
        <end position="96"/>
    </location>
</feature>
<accession>A0A6L3V8J1</accession>
<dbReference type="PIRSF" id="PIRSF019083">
    <property type="entry name" value="UCP019083_VanZ"/>
    <property type="match status" value="1"/>
</dbReference>
<feature type="transmembrane region" description="Helical" evidence="1">
    <location>
        <begin position="5"/>
        <end position="22"/>
    </location>
</feature>
<feature type="domain" description="VanZ-like" evidence="2">
    <location>
        <begin position="9"/>
        <end position="154"/>
    </location>
</feature>
<dbReference type="InterPro" id="IPR006976">
    <property type="entry name" value="VanZ-like"/>
</dbReference>
<keyword evidence="1" id="KW-1133">Transmembrane helix</keyword>
<evidence type="ECO:0000313" key="3">
    <source>
        <dbReference type="EMBL" id="KAB2336741.1"/>
    </source>
</evidence>